<evidence type="ECO:0000259" key="1">
    <source>
        <dbReference type="SMART" id="SM00460"/>
    </source>
</evidence>
<dbReference type="SMART" id="SM00460">
    <property type="entry name" value="TGc"/>
    <property type="match status" value="1"/>
</dbReference>
<gene>
    <name evidence="2" type="ORF">ABGN05_03980</name>
</gene>
<dbReference type="InterPro" id="IPR013589">
    <property type="entry name" value="Bac_transglu_N"/>
</dbReference>
<protein>
    <submittedName>
        <fullName evidence="2">Transglutaminase family protein</fullName>
    </submittedName>
</protein>
<organism evidence="2 3">
    <name type="scientific">Aquibium pacificus</name>
    <dbReference type="NCBI Taxonomy" id="3153579"/>
    <lineage>
        <taxon>Bacteria</taxon>
        <taxon>Pseudomonadati</taxon>
        <taxon>Pseudomonadota</taxon>
        <taxon>Alphaproteobacteria</taxon>
        <taxon>Hyphomicrobiales</taxon>
        <taxon>Phyllobacteriaceae</taxon>
        <taxon>Aquibium</taxon>
    </lineage>
</organism>
<reference evidence="2 3" key="1">
    <citation type="submission" date="2024-05" db="EMBL/GenBank/DDBJ databases">
        <authorList>
            <person name="Jiang F."/>
        </authorList>
    </citation>
    <scope>NUCLEOTIDE SEQUENCE [LARGE SCALE GENOMIC DNA]</scope>
    <source>
        <strain evidence="2 3">LZ166</strain>
    </source>
</reference>
<evidence type="ECO:0000313" key="2">
    <source>
        <dbReference type="EMBL" id="MEX0404820.1"/>
    </source>
</evidence>
<evidence type="ECO:0000313" key="3">
    <source>
        <dbReference type="Proteomes" id="UP001556692"/>
    </source>
</evidence>
<dbReference type="InterPro" id="IPR038765">
    <property type="entry name" value="Papain-like_cys_pep_sf"/>
</dbReference>
<proteinExistence type="predicted"/>
<comment type="caution">
    <text evidence="2">The sequence shown here is derived from an EMBL/GenBank/DDBJ whole genome shotgun (WGS) entry which is preliminary data.</text>
</comment>
<dbReference type="Gene3D" id="3.10.620.30">
    <property type="match status" value="1"/>
</dbReference>
<dbReference type="EMBL" id="JBDPGJ010000001">
    <property type="protein sequence ID" value="MEX0404820.1"/>
    <property type="molecule type" value="Genomic_DNA"/>
</dbReference>
<dbReference type="Pfam" id="PF08379">
    <property type="entry name" value="Bact_transglu_N"/>
    <property type="match status" value="1"/>
</dbReference>
<dbReference type="Pfam" id="PF01841">
    <property type="entry name" value="Transglut_core"/>
    <property type="match status" value="1"/>
</dbReference>
<dbReference type="PANTHER" id="PTHR33490">
    <property type="entry name" value="BLR5614 PROTEIN-RELATED"/>
    <property type="match status" value="1"/>
</dbReference>
<name>A0ABV3SDK2_9HYPH</name>
<dbReference type="RefSeq" id="WP_367952688.1">
    <property type="nucleotide sequence ID" value="NZ_JBDPGJ010000001.1"/>
</dbReference>
<dbReference type="PANTHER" id="PTHR33490:SF7">
    <property type="entry name" value="BLR2979 PROTEIN"/>
    <property type="match status" value="1"/>
</dbReference>
<sequence>MIYDVRLLQSYRYESPVAGGRHVIRVAPLTRPGEQRVVAVSLSFDPEPAERSDITDFFGNQVSAITYRNAHDALDIRMSARVTVERSPPDETRSVSLADLPRDLERCLSLAADSPHHFLAASPLVALDAEIAAYAAAAVRGQTTVAGAAMVFCRHIHEDFSYDPKATDVRTPPRQAFRLRRGVCQDFSHVMISGLRSLGIPAGYVSGYLRTIPPPGRERLEGADAMHAWVKVWCGAGAGWLEFDPTNAIAAGNDHIAVGYGRDYSDVAPIIGVLRTIGSQEAKHSVDVIPVADP</sequence>
<dbReference type="InterPro" id="IPR002931">
    <property type="entry name" value="Transglutaminase-like"/>
</dbReference>
<accession>A0ABV3SDK2</accession>
<feature type="domain" description="Transglutaminase-like" evidence="1">
    <location>
        <begin position="176"/>
        <end position="247"/>
    </location>
</feature>
<keyword evidence="3" id="KW-1185">Reference proteome</keyword>
<dbReference type="Proteomes" id="UP001556692">
    <property type="component" value="Unassembled WGS sequence"/>
</dbReference>
<dbReference type="SUPFAM" id="SSF54001">
    <property type="entry name" value="Cysteine proteinases"/>
    <property type="match status" value="1"/>
</dbReference>